<accession>A0A7S1VSN3</accession>
<proteinExistence type="predicted"/>
<evidence type="ECO:0000256" key="1">
    <source>
        <dbReference type="SAM" id="MobiDB-lite"/>
    </source>
</evidence>
<evidence type="ECO:0000313" key="2">
    <source>
        <dbReference type="EMBL" id="CAD9308151.1"/>
    </source>
</evidence>
<reference evidence="2" key="1">
    <citation type="submission" date="2021-01" db="EMBL/GenBank/DDBJ databases">
        <authorList>
            <person name="Corre E."/>
            <person name="Pelletier E."/>
            <person name="Niang G."/>
            <person name="Scheremetjew M."/>
            <person name="Finn R."/>
            <person name="Kale V."/>
            <person name="Holt S."/>
            <person name="Cochrane G."/>
            <person name="Meng A."/>
            <person name="Brown T."/>
            <person name="Cohen L."/>
        </authorList>
    </citation>
    <scope>NUCLEOTIDE SEQUENCE</scope>
    <source>
        <strain evidence="2">CCMP 410</strain>
    </source>
</reference>
<sequence>MTDDTKTHNNERPDDGRVRESTLNSGDDEIPPLPALIDIISDNQATSSDGGDASPTTESTVVTHHLVPPSFDSGDRQSNMIRISEEAHFALPAGGDESRATDSTVVMHHLVPSSFDSGDRPNRLPTWV</sequence>
<gene>
    <name evidence="2" type="ORF">GOCE00092_LOCUS25374</name>
</gene>
<feature type="compositionally biased region" description="Polar residues" evidence="1">
    <location>
        <begin position="41"/>
        <end position="62"/>
    </location>
</feature>
<organism evidence="2">
    <name type="scientific">Grammatophora oceanica</name>
    <dbReference type="NCBI Taxonomy" id="210454"/>
    <lineage>
        <taxon>Eukaryota</taxon>
        <taxon>Sar</taxon>
        <taxon>Stramenopiles</taxon>
        <taxon>Ochrophyta</taxon>
        <taxon>Bacillariophyta</taxon>
        <taxon>Fragilariophyceae</taxon>
        <taxon>Fragilariophycidae</taxon>
        <taxon>Rhabdonematales</taxon>
        <taxon>Grammatophoraceae</taxon>
        <taxon>Grammatophora</taxon>
    </lineage>
</organism>
<feature type="compositionally biased region" description="Basic and acidic residues" evidence="1">
    <location>
        <begin position="1"/>
        <end position="20"/>
    </location>
</feature>
<dbReference type="AlphaFoldDB" id="A0A7S1VSN3"/>
<name>A0A7S1VSN3_9STRA</name>
<protein>
    <submittedName>
        <fullName evidence="2">Uncharacterized protein</fullName>
    </submittedName>
</protein>
<dbReference type="EMBL" id="HBGK01048384">
    <property type="protein sequence ID" value="CAD9308151.1"/>
    <property type="molecule type" value="Transcribed_RNA"/>
</dbReference>
<feature type="region of interest" description="Disordered" evidence="1">
    <location>
        <begin position="1"/>
        <end position="75"/>
    </location>
</feature>